<dbReference type="InterPro" id="IPR055729">
    <property type="entry name" value="DUF7305"/>
</dbReference>
<dbReference type="Pfam" id="PF23981">
    <property type="entry name" value="DUF7305"/>
    <property type="match status" value="2"/>
</dbReference>
<dbReference type="RefSeq" id="WP_092467538.1">
    <property type="nucleotide sequence ID" value="NZ_FOOX01000001.1"/>
</dbReference>
<dbReference type="EMBL" id="FOOX01000001">
    <property type="protein sequence ID" value="SFF92889.1"/>
    <property type="molecule type" value="Genomic_DNA"/>
</dbReference>
<dbReference type="STRING" id="341036.SAMN05660649_00046"/>
<dbReference type="Proteomes" id="UP000199337">
    <property type="component" value="Unassembled WGS sequence"/>
</dbReference>
<name>A0A1I2MQC0_9FIRM</name>
<dbReference type="OrthoDB" id="2588291at2"/>
<organism evidence="2 3">
    <name type="scientific">Desulfotruncus arcticus DSM 17038</name>
    <dbReference type="NCBI Taxonomy" id="1121424"/>
    <lineage>
        <taxon>Bacteria</taxon>
        <taxon>Bacillati</taxon>
        <taxon>Bacillota</taxon>
        <taxon>Clostridia</taxon>
        <taxon>Eubacteriales</taxon>
        <taxon>Desulfallaceae</taxon>
        <taxon>Desulfotruncus</taxon>
    </lineage>
</organism>
<reference evidence="3" key="1">
    <citation type="submission" date="2016-10" db="EMBL/GenBank/DDBJ databases">
        <authorList>
            <person name="Varghese N."/>
            <person name="Submissions S."/>
        </authorList>
    </citation>
    <scope>NUCLEOTIDE SEQUENCE [LARGE SCALE GENOMIC DNA]</scope>
    <source>
        <strain evidence="3">DSM 17038</strain>
    </source>
</reference>
<feature type="domain" description="DUF7305" evidence="1">
    <location>
        <begin position="427"/>
        <end position="471"/>
    </location>
</feature>
<feature type="domain" description="DUF7305" evidence="1">
    <location>
        <begin position="300"/>
        <end position="415"/>
    </location>
</feature>
<protein>
    <recommendedName>
        <fullName evidence="1">DUF7305 domain-containing protein</fullName>
    </recommendedName>
</protein>
<dbReference type="AlphaFoldDB" id="A0A1I2MQC0"/>
<accession>A0A1I2MQC0</accession>
<gene>
    <name evidence="2" type="ORF">SAMN05660649_00046</name>
</gene>
<proteinExistence type="predicted"/>
<evidence type="ECO:0000259" key="1">
    <source>
        <dbReference type="Pfam" id="PF23981"/>
    </source>
</evidence>
<evidence type="ECO:0000313" key="3">
    <source>
        <dbReference type="Proteomes" id="UP000199337"/>
    </source>
</evidence>
<keyword evidence="3" id="KW-1185">Reference proteome</keyword>
<evidence type="ECO:0000313" key="2">
    <source>
        <dbReference type="EMBL" id="SFF92889.1"/>
    </source>
</evidence>
<sequence>MLKNEKGMAMLFALFIGVIVTLLGITLSQASNADTLQVQRDADSAQAYYYAKSGVELAIGNIMKNGPDYLSGQDEPVTFYGGLGDTTFSSEPEDTPNYNIKFEIQRKNNDFIIKSTGIVRKGDAEGAQVASNAVGFTISCEKVFDNDNTGGGNGGSGQVPPLDMIFALGKIDLSDNNGNGGSSEIIGDAGTNSIAPNSVIFGYSTLIKNGDLYIGPGVEWDEDDVVVFPGNNGNGNGNGNGGYRGPETNIPDGEILNLSSPRDYPLPSFPELPDFGDEEVKKMDAGWNSIPPGGFRISQSGKYSNIEVKSHLTFDIGDEDLIIQTNNLSVTGSGQIKLNKTGSGRLILYVLNSFDLQGSSTINQNGSYDDIYMYYSGDQTIDVGGSTKFVGSIYALNSDVKIRGSGGIVGHIITGGDIVNLTGDASANTRVIYAPNATFNIQGSSSMRGALVAKEINMKGNARIYYDDSMDMNFLNQLWNTGEPVLTPNKSWWEAGQWVKQ</sequence>